<evidence type="ECO:0000259" key="4">
    <source>
        <dbReference type="Pfam" id="PF07859"/>
    </source>
</evidence>
<dbReference type="InterPro" id="IPR029058">
    <property type="entry name" value="AB_hydrolase_fold"/>
</dbReference>
<feature type="active site" evidence="3">
    <location>
        <position position="91"/>
    </location>
</feature>
<dbReference type="Pfam" id="PF07859">
    <property type="entry name" value="Abhydrolase_3"/>
    <property type="match status" value="1"/>
</dbReference>
<evidence type="ECO:0000256" key="1">
    <source>
        <dbReference type="ARBA" id="ARBA00010515"/>
    </source>
</evidence>
<comment type="caution">
    <text evidence="5">The sequence shown here is derived from an EMBL/GenBank/DDBJ whole genome shotgun (WGS) entry which is preliminary data.</text>
</comment>
<dbReference type="EMBL" id="JAJTJA010000005">
    <property type="protein sequence ID" value="KAH8699135.1"/>
    <property type="molecule type" value="Genomic_DNA"/>
</dbReference>
<accession>A0AAD4Q229</accession>
<keyword evidence="6" id="KW-1185">Reference proteome</keyword>
<dbReference type="GO" id="GO:0016787">
    <property type="term" value="F:hydrolase activity"/>
    <property type="evidence" value="ECO:0007669"/>
    <property type="project" value="UniProtKB-KW"/>
</dbReference>
<evidence type="ECO:0000313" key="6">
    <source>
        <dbReference type="Proteomes" id="UP001201262"/>
    </source>
</evidence>
<gene>
    <name evidence="5" type="ORF">BGW36DRAFT_449292</name>
</gene>
<dbReference type="InterPro" id="IPR033140">
    <property type="entry name" value="Lipase_GDXG_put_SER_AS"/>
</dbReference>
<evidence type="ECO:0000256" key="2">
    <source>
        <dbReference type="ARBA" id="ARBA00022801"/>
    </source>
</evidence>
<dbReference type="PANTHER" id="PTHR48081:SF31">
    <property type="entry name" value="STERYL ACETYL HYDROLASE MUG81-RELATED"/>
    <property type="match status" value="1"/>
</dbReference>
<proteinExistence type="inferred from homology"/>
<dbReference type="GeneID" id="70252069"/>
<name>A0AAD4Q229_9EURO</name>
<dbReference type="AlphaFoldDB" id="A0AAD4Q229"/>
<protein>
    <submittedName>
        <fullName evidence="5">Alpha/Beta hydrolase protein</fullName>
    </submittedName>
</protein>
<keyword evidence="2 5" id="KW-0378">Hydrolase</keyword>
<dbReference type="InterPro" id="IPR013094">
    <property type="entry name" value="AB_hydrolase_3"/>
</dbReference>
<organism evidence="5 6">
    <name type="scientific">Talaromyces proteolyticus</name>
    <dbReference type="NCBI Taxonomy" id="1131652"/>
    <lineage>
        <taxon>Eukaryota</taxon>
        <taxon>Fungi</taxon>
        <taxon>Dikarya</taxon>
        <taxon>Ascomycota</taxon>
        <taxon>Pezizomycotina</taxon>
        <taxon>Eurotiomycetes</taxon>
        <taxon>Eurotiomycetidae</taxon>
        <taxon>Eurotiales</taxon>
        <taxon>Trichocomaceae</taxon>
        <taxon>Talaromyces</taxon>
        <taxon>Talaromyces sect. Bacilispori</taxon>
    </lineage>
</organism>
<dbReference type="Gene3D" id="3.40.50.1820">
    <property type="entry name" value="alpha/beta hydrolase"/>
    <property type="match status" value="1"/>
</dbReference>
<reference evidence="5" key="1">
    <citation type="submission" date="2021-12" db="EMBL/GenBank/DDBJ databases">
        <title>Convergent genome expansion in fungi linked to evolution of root-endophyte symbiosis.</title>
        <authorList>
            <consortium name="DOE Joint Genome Institute"/>
            <person name="Ke Y.-H."/>
            <person name="Bonito G."/>
            <person name="Liao H.-L."/>
            <person name="Looney B."/>
            <person name="Rojas-Flechas A."/>
            <person name="Nash J."/>
            <person name="Hameed K."/>
            <person name="Schadt C."/>
            <person name="Martin F."/>
            <person name="Crous P.W."/>
            <person name="Miettinen O."/>
            <person name="Magnuson J.K."/>
            <person name="Labbe J."/>
            <person name="Jacobson D."/>
            <person name="Doktycz M.J."/>
            <person name="Veneault-Fourrey C."/>
            <person name="Kuo A."/>
            <person name="Mondo S."/>
            <person name="Calhoun S."/>
            <person name="Riley R."/>
            <person name="Ohm R."/>
            <person name="LaButti K."/>
            <person name="Andreopoulos B."/>
            <person name="Pangilinan J."/>
            <person name="Nolan M."/>
            <person name="Tritt A."/>
            <person name="Clum A."/>
            <person name="Lipzen A."/>
            <person name="Daum C."/>
            <person name="Barry K."/>
            <person name="Grigoriev I.V."/>
            <person name="Vilgalys R."/>
        </authorList>
    </citation>
    <scope>NUCLEOTIDE SEQUENCE</scope>
    <source>
        <strain evidence="5">PMI_201</strain>
    </source>
</reference>
<evidence type="ECO:0000256" key="3">
    <source>
        <dbReference type="PROSITE-ProRule" id="PRU10038"/>
    </source>
</evidence>
<dbReference type="Proteomes" id="UP001201262">
    <property type="component" value="Unassembled WGS sequence"/>
</dbReference>
<dbReference type="PROSITE" id="PS01174">
    <property type="entry name" value="LIPASE_GDXG_SER"/>
    <property type="match status" value="1"/>
</dbReference>
<evidence type="ECO:0000313" key="5">
    <source>
        <dbReference type="EMBL" id="KAH8699135.1"/>
    </source>
</evidence>
<comment type="similarity">
    <text evidence="1">Belongs to the 'GDXG' lipolytic enzyme family.</text>
</comment>
<dbReference type="PANTHER" id="PTHR48081">
    <property type="entry name" value="AB HYDROLASE SUPERFAMILY PROTEIN C4A8.06C"/>
    <property type="match status" value="1"/>
</dbReference>
<dbReference type="RefSeq" id="XP_046073599.1">
    <property type="nucleotide sequence ID" value="XM_046221782.1"/>
</dbReference>
<feature type="domain" description="Alpha/beta hydrolase fold-3" evidence="4">
    <location>
        <begin position="14"/>
        <end position="210"/>
    </location>
</feature>
<dbReference type="SUPFAM" id="SSF53474">
    <property type="entry name" value="alpha/beta-Hydrolases"/>
    <property type="match status" value="1"/>
</dbReference>
<dbReference type="InterPro" id="IPR050300">
    <property type="entry name" value="GDXG_lipolytic_enzyme"/>
</dbReference>
<sequence>MWLSEFKLGQGRCMVYFHGGSYVNSAYPGHMKMLQSQVDRCKPNLAVAVVEYTLATKEHYPFQLQQAVSAIHHLLRVKQIKPSEIILAGDSAGGNLVAAVLLHSSLPHPTVTPLDLGEDAFAVAFLISPWVTFDVNVLETRNLYGDYINPKALSRAALDFTNGKEDCYSTPLKASSVLWKGIRTKDTAIIAGEHELMLNDIVHFADNLKLYIAANEAHVQMVLNRTLNLAKSESEKYFERWLDEELQR</sequence>